<dbReference type="GO" id="GO:0010484">
    <property type="term" value="F:histone H3 acetyltransferase activity"/>
    <property type="evidence" value="ECO:0007669"/>
    <property type="project" value="TreeGrafter"/>
</dbReference>
<dbReference type="Gene3D" id="3.40.630.30">
    <property type="match status" value="1"/>
</dbReference>
<dbReference type="Proteomes" id="UP000269721">
    <property type="component" value="Unassembled WGS sequence"/>
</dbReference>
<dbReference type="GO" id="GO:0045944">
    <property type="term" value="P:positive regulation of transcription by RNA polymerase II"/>
    <property type="evidence" value="ECO:0007669"/>
    <property type="project" value="TreeGrafter"/>
</dbReference>
<dbReference type="InterPro" id="IPR037800">
    <property type="entry name" value="GCN5"/>
</dbReference>
<keyword evidence="4" id="KW-1185">Reference proteome</keyword>
<accession>A0A4P9WAX8</accession>
<keyword evidence="1" id="KW-0539">Nucleus</keyword>
<dbReference type="SUPFAM" id="SSF55729">
    <property type="entry name" value="Acyl-CoA N-acyltransferases (Nat)"/>
    <property type="match status" value="1"/>
</dbReference>
<dbReference type="EMBL" id="KZ996804">
    <property type="protein sequence ID" value="RKO88308.1"/>
    <property type="molecule type" value="Genomic_DNA"/>
</dbReference>
<dbReference type="Pfam" id="PF00583">
    <property type="entry name" value="Acetyltransf_1"/>
    <property type="match status" value="1"/>
</dbReference>
<dbReference type="AlphaFoldDB" id="A0A4P9WAX8"/>
<evidence type="ECO:0000313" key="4">
    <source>
        <dbReference type="Proteomes" id="UP000269721"/>
    </source>
</evidence>
<dbReference type="GO" id="GO:0000123">
    <property type="term" value="C:histone acetyltransferase complex"/>
    <property type="evidence" value="ECO:0007669"/>
    <property type="project" value="TreeGrafter"/>
</dbReference>
<evidence type="ECO:0000259" key="2">
    <source>
        <dbReference type="PROSITE" id="PS51186"/>
    </source>
</evidence>
<keyword evidence="3" id="KW-0808">Transferase</keyword>
<gene>
    <name evidence="3" type="ORF">BDK51DRAFT_17039</name>
</gene>
<dbReference type="InterPro" id="IPR016181">
    <property type="entry name" value="Acyl_CoA_acyltransferase"/>
</dbReference>
<dbReference type="PANTHER" id="PTHR45750">
    <property type="entry name" value="GH11602P"/>
    <property type="match status" value="1"/>
</dbReference>
<dbReference type="PROSITE" id="PS51186">
    <property type="entry name" value="GNAT"/>
    <property type="match status" value="1"/>
</dbReference>
<feature type="domain" description="N-acetyltransferase" evidence="2">
    <location>
        <begin position="15"/>
        <end position="170"/>
    </location>
</feature>
<organism evidence="3 4">
    <name type="scientific">Blyttiomyces helicus</name>
    <dbReference type="NCBI Taxonomy" id="388810"/>
    <lineage>
        <taxon>Eukaryota</taxon>
        <taxon>Fungi</taxon>
        <taxon>Fungi incertae sedis</taxon>
        <taxon>Chytridiomycota</taxon>
        <taxon>Chytridiomycota incertae sedis</taxon>
        <taxon>Chytridiomycetes</taxon>
        <taxon>Chytridiomycetes incertae sedis</taxon>
        <taxon>Blyttiomyces</taxon>
    </lineage>
</organism>
<reference evidence="4" key="1">
    <citation type="journal article" date="2018" name="Nat. Microbiol.">
        <title>Leveraging single-cell genomics to expand the fungal tree of life.</title>
        <authorList>
            <person name="Ahrendt S.R."/>
            <person name="Quandt C.A."/>
            <person name="Ciobanu D."/>
            <person name="Clum A."/>
            <person name="Salamov A."/>
            <person name="Andreopoulos B."/>
            <person name="Cheng J.F."/>
            <person name="Woyke T."/>
            <person name="Pelin A."/>
            <person name="Henrissat B."/>
            <person name="Reynolds N.K."/>
            <person name="Benny G.L."/>
            <person name="Smith M.E."/>
            <person name="James T.Y."/>
            <person name="Grigoriev I.V."/>
        </authorList>
    </citation>
    <scope>NUCLEOTIDE SEQUENCE [LARGE SCALE GENOMIC DNA]</scope>
</reference>
<sequence length="236" mass="27144">LKNTRALQDEQVGAVRFRVVDNDSSDESMILLSGLKNIFQKQLPKMPKEYIARLVYDRNHCSMAVVRHPLKVLGGMTFRPFVQRKFVEIVFCAIATTEQDQGYGGRLMKYVMDYVRETYHADYFLTYADNYAIGYFQKQGFTTEITLDKSVWMGYIKDYDGGTIMQCKMIPKVKYRELRNIITAQRNAVFDKIKENSHAHLVYPGLEAFRNGATSVLPQKIPGLLAAGWTPDMDVR</sequence>
<keyword evidence="3" id="KW-0012">Acyltransferase</keyword>
<feature type="non-terminal residue" evidence="3">
    <location>
        <position position="1"/>
    </location>
</feature>
<proteinExistence type="predicted"/>
<dbReference type="InterPro" id="IPR000182">
    <property type="entry name" value="GNAT_dom"/>
</dbReference>
<dbReference type="PANTHER" id="PTHR45750:SF3">
    <property type="entry name" value="HISTONE ACETYLTRANSFERASE"/>
    <property type="match status" value="1"/>
</dbReference>
<protein>
    <submittedName>
        <fullName evidence="3">Acyl-CoA N-acyltransferase</fullName>
    </submittedName>
</protein>
<evidence type="ECO:0000313" key="3">
    <source>
        <dbReference type="EMBL" id="RKO88308.1"/>
    </source>
</evidence>
<name>A0A4P9WAX8_9FUNG</name>
<evidence type="ECO:0000256" key="1">
    <source>
        <dbReference type="ARBA" id="ARBA00023242"/>
    </source>
</evidence>
<dbReference type="OrthoDB" id="1937912at2759"/>